<dbReference type="InterPro" id="IPR043502">
    <property type="entry name" value="DNA/RNA_pol_sf"/>
</dbReference>
<dbReference type="Pfam" id="PF00078">
    <property type="entry name" value="RVT_1"/>
    <property type="match status" value="1"/>
</dbReference>
<dbReference type="PANTHER" id="PTHR33116:SF80">
    <property type="entry name" value="REVERSE TRANSCRIPTASE ZINC-BINDING DOMAIN-CONTAINING PROTEIN"/>
    <property type="match status" value="1"/>
</dbReference>
<organism evidence="2 3">
    <name type="scientific">Juglans regia</name>
    <name type="common">English walnut</name>
    <dbReference type="NCBI Taxonomy" id="51240"/>
    <lineage>
        <taxon>Eukaryota</taxon>
        <taxon>Viridiplantae</taxon>
        <taxon>Streptophyta</taxon>
        <taxon>Embryophyta</taxon>
        <taxon>Tracheophyta</taxon>
        <taxon>Spermatophyta</taxon>
        <taxon>Magnoliopsida</taxon>
        <taxon>eudicotyledons</taxon>
        <taxon>Gunneridae</taxon>
        <taxon>Pentapetalae</taxon>
        <taxon>rosids</taxon>
        <taxon>fabids</taxon>
        <taxon>Fagales</taxon>
        <taxon>Juglandaceae</taxon>
        <taxon>Juglans</taxon>
    </lineage>
</organism>
<dbReference type="InterPro" id="IPR000477">
    <property type="entry name" value="RT_dom"/>
</dbReference>
<sequence>MACGLINQCIRSLWFSVVMNGVSKGFFPAGRGLRQGDPISPYLFIMVEEILYRMIKKAFLDGKILPFYHLRGTPIVSHLLYADDIVIFANGNKASMKSISKILELYEDWSGQIVSKAKSSFIFSKRISLHRRRSTLSITGFVKGTLSFEYLGIPIISRRLKAIHLDDLLRVKDCRVESGWDVSLIQRLIGERHSVVILRTLCNAKVGEDILVWTGNSDGKFSTHNAWDILRVRSPKVGIYIASKCDCCVNGGYEDQNHALAGGDFVQEIWKKAVVLVCLNYVPRQDWHNTISMWFGTSTISHDDEVILQSLNIPIKPPKTKSMHIVKWLQPIQDRVKLNVDGSSLGNLGRLGARRVIRDHSGKLIRCFAEHIGIGSSNYAEGMGLLLDYGL</sequence>
<dbReference type="Proteomes" id="UP000235220">
    <property type="component" value="Chromosome 13"/>
</dbReference>
<name>A0A6P9E7I2_JUGRE</name>
<dbReference type="OrthoDB" id="851622at2759"/>
<accession>A0A6P9E7I2</accession>
<dbReference type="RefSeq" id="XP_035540253.1">
    <property type="nucleotide sequence ID" value="XM_035684360.1"/>
</dbReference>
<evidence type="ECO:0000313" key="3">
    <source>
        <dbReference type="RefSeq" id="XP_035540253.1"/>
    </source>
</evidence>
<evidence type="ECO:0000313" key="2">
    <source>
        <dbReference type="Proteomes" id="UP000235220"/>
    </source>
</evidence>
<dbReference type="RefSeq" id="XP_035540256.1">
    <property type="nucleotide sequence ID" value="XM_035684363.1"/>
</dbReference>
<evidence type="ECO:0000313" key="4">
    <source>
        <dbReference type="RefSeq" id="XP_035540256.1"/>
    </source>
</evidence>
<reference evidence="3 4" key="1">
    <citation type="submission" date="2025-04" db="UniProtKB">
        <authorList>
            <consortium name="RefSeq"/>
        </authorList>
    </citation>
    <scope>IDENTIFICATION</scope>
    <source>
        <tissue evidence="3 4">Leaves</tissue>
    </source>
</reference>
<protein>
    <submittedName>
        <fullName evidence="3">Uncharacterized protein LOC118344231</fullName>
    </submittedName>
    <submittedName>
        <fullName evidence="4">Uncharacterized protein LOC118344233</fullName>
    </submittedName>
</protein>
<dbReference type="PROSITE" id="PS50878">
    <property type="entry name" value="RT_POL"/>
    <property type="match status" value="1"/>
</dbReference>
<dbReference type="KEGG" id="jre:118344233"/>
<feature type="domain" description="Reverse transcriptase" evidence="1">
    <location>
        <begin position="1"/>
        <end position="155"/>
    </location>
</feature>
<evidence type="ECO:0000259" key="1">
    <source>
        <dbReference type="PROSITE" id="PS50878"/>
    </source>
</evidence>
<dbReference type="GeneID" id="118344231"/>
<dbReference type="SUPFAM" id="SSF56672">
    <property type="entry name" value="DNA/RNA polymerases"/>
    <property type="match status" value="1"/>
</dbReference>
<dbReference type="PANTHER" id="PTHR33116">
    <property type="entry name" value="REVERSE TRANSCRIPTASE ZINC-BINDING DOMAIN-CONTAINING PROTEIN-RELATED-RELATED"/>
    <property type="match status" value="1"/>
</dbReference>
<gene>
    <name evidence="3" type="primary">LOC118344231</name>
    <name evidence="4" type="synonym">LOC118344233</name>
</gene>
<dbReference type="AlphaFoldDB" id="A0A6P9E7I2"/>
<proteinExistence type="predicted"/>
<dbReference type="InterPro" id="IPR012337">
    <property type="entry name" value="RNaseH-like_sf"/>
</dbReference>
<keyword evidence="2" id="KW-1185">Reference proteome</keyword>
<dbReference type="KEGG" id="jre:118344231"/>
<dbReference type="SUPFAM" id="SSF53098">
    <property type="entry name" value="Ribonuclease H-like"/>
    <property type="match status" value="1"/>
</dbReference>